<dbReference type="EMBL" id="CP040899">
    <property type="protein sequence ID" value="QDB80366.1"/>
    <property type="molecule type" value="Genomic_DNA"/>
</dbReference>
<feature type="region of interest" description="Disordered" evidence="1">
    <location>
        <begin position="329"/>
        <end position="360"/>
    </location>
</feature>
<feature type="region of interest" description="Disordered" evidence="1">
    <location>
        <begin position="200"/>
        <end position="243"/>
    </location>
</feature>
<keyword evidence="4" id="KW-1185">Reference proteome</keyword>
<name>A0ABX5VRT2_9MICO</name>
<proteinExistence type="predicted"/>
<dbReference type="InterPro" id="IPR040843">
    <property type="entry name" value="RAMA"/>
</dbReference>
<dbReference type="Pfam" id="PF18755">
    <property type="entry name" value="RAMA"/>
    <property type="match status" value="1"/>
</dbReference>
<evidence type="ECO:0000256" key="1">
    <source>
        <dbReference type="SAM" id="MobiDB-lite"/>
    </source>
</evidence>
<dbReference type="RefSeq" id="WP_139949079.1">
    <property type="nucleotide sequence ID" value="NZ_CP040899.1"/>
</dbReference>
<evidence type="ECO:0000259" key="2">
    <source>
        <dbReference type="Pfam" id="PF18755"/>
    </source>
</evidence>
<evidence type="ECO:0000313" key="4">
    <source>
        <dbReference type="Proteomes" id="UP000313948"/>
    </source>
</evidence>
<accession>A0ABX5VRT2</accession>
<gene>
    <name evidence="3" type="ORF">FE251_13990</name>
</gene>
<feature type="compositionally biased region" description="Basic and acidic residues" evidence="1">
    <location>
        <begin position="341"/>
        <end position="360"/>
    </location>
</feature>
<protein>
    <recommendedName>
        <fullName evidence="2">RAMA domain-containing protein</fullName>
    </recommendedName>
</protein>
<feature type="domain" description="RAMA" evidence="2">
    <location>
        <begin position="237"/>
        <end position="334"/>
    </location>
</feature>
<evidence type="ECO:0000313" key="3">
    <source>
        <dbReference type="EMBL" id="QDB80366.1"/>
    </source>
</evidence>
<sequence length="360" mass="37932">MPLFEFDAGQLVRAQVGHAVHDPVGPAVLEAVRAQILDILGLPVFPVTWQDDDGSPRLTAMDPSGNVVSIAVLERLDASALVAALGRAGTQRGWIEIAQSYPRGLAAFRRDWNAFRESQPVGTAVAARVHVAAAAIDDDVRGAVDALVGSGVVVHELGVRTMSNGRLFLDVAELSHPVAPLPWLLPSRPVIESLPGPAALAPTTVPTPDTPATPAPATAAPAYEQTPAPAARPAGNGTVPTRPRRREFRTVPHEDLVRISASLGAPTPIVWVDNGRRGEATLSPDGWIVVAGEAFPAPEAAAGAVTGGEVAVDAWAAWRFGEDGPSLREAREELQSVPARPSREGARLSRRELRRRAASE</sequence>
<organism evidence="3 4">
    <name type="scientific">Georgenia wutianyii</name>
    <dbReference type="NCBI Taxonomy" id="2585135"/>
    <lineage>
        <taxon>Bacteria</taxon>
        <taxon>Bacillati</taxon>
        <taxon>Actinomycetota</taxon>
        <taxon>Actinomycetes</taxon>
        <taxon>Micrococcales</taxon>
        <taxon>Bogoriellaceae</taxon>
        <taxon>Georgenia</taxon>
    </lineage>
</organism>
<dbReference type="Proteomes" id="UP000313948">
    <property type="component" value="Chromosome"/>
</dbReference>
<feature type="compositionally biased region" description="Low complexity" evidence="1">
    <location>
        <begin position="215"/>
        <end position="231"/>
    </location>
</feature>
<reference evidence="3 4" key="1">
    <citation type="submission" date="2019-05" db="EMBL/GenBank/DDBJ databases">
        <title>Georgenia *** sp. nov., and Georgenia *** sp. nov., isolated from the intestinal contents of plateau pika (Ochotona curzoniae) in the Qinghai-Tibet plateau of China.</title>
        <authorList>
            <person name="Tian Z."/>
        </authorList>
    </citation>
    <scope>NUCLEOTIDE SEQUENCE [LARGE SCALE GENOMIC DNA]</scope>
    <source>
        <strain evidence="3 4">Z294</strain>
    </source>
</reference>